<dbReference type="EMBL" id="BTGB01000001">
    <property type="protein sequence ID" value="GMM43757.1"/>
    <property type="molecule type" value="Genomic_DNA"/>
</dbReference>
<accession>A0AAV5QXN4</accession>
<organism evidence="2 3">
    <name type="scientific">Pichia kluyveri</name>
    <name type="common">Yeast</name>
    <dbReference type="NCBI Taxonomy" id="36015"/>
    <lineage>
        <taxon>Eukaryota</taxon>
        <taxon>Fungi</taxon>
        <taxon>Dikarya</taxon>
        <taxon>Ascomycota</taxon>
        <taxon>Saccharomycotina</taxon>
        <taxon>Pichiomycetes</taxon>
        <taxon>Pichiales</taxon>
        <taxon>Pichiaceae</taxon>
        <taxon>Pichia</taxon>
    </lineage>
</organism>
<gene>
    <name evidence="2" type="ORF">DAPK24_003320</name>
</gene>
<keyword evidence="3" id="KW-1185">Reference proteome</keyword>
<sequence length="633" mass="73809">MNKLKILNFNIQKATSPSKLIHILNYAKNKKIQIMCLTEFDLNQSTELSSIQQLLSNFDFKIAIQSVQHRTAIIYHSSIEIISNNIFPRHNRDNQLANFYVCDITINFKQENLTIISVYVPVYNNVNDNRFHCINKKDFIDTLCPTLSSLSRGENNLIICGDWNTHPMEATNLNRIESFLHQQLMENNLYDIFFLPNNRRSICYTNHGSNGTNNRLDRFHVSFNLLRNINFKYRVHQKLPFTTHRPVVCTLSDINSNSNNNIINKDNFYKRISSIPDYIIENKQLYKYIFTNEILDTKNPSMDYNAYMQRVCWKTNKVIQIMKHLPSYKEKISSKELGFDFNDPQFNNISANLSKNFKRLRLRFGKHSNEANLDENIINDANSFYSNLFASNEIYSNQNLNNKFDKFTENIKEQLTEKEKNDLIKPFSKQEIYKNLLRLNENGPSSPGTDGITYRDWKNNWVSAAVILTNMANYILQGNLTTTDKIGKVLIKLIPKKSYRQDLPLIDDLRPISLTNSSLRLINFSISNRIMPIANRIISHHQQAFMLHRNIHLHIETARILANQINSSPSLSNEQHILLVDLKKAFDSIDHQYLKKILEKFGFPNSTIEATINQSRFTFLTPDIQSCNTTTDY</sequence>
<comment type="caution">
    <text evidence="2">The sequence shown here is derived from an EMBL/GenBank/DDBJ whole genome shotgun (WGS) entry which is preliminary data.</text>
</comment>
<dbReference type="PROSITE" id="PS50878">
    <property type="entry name" value="RT_POL"/>
    <property type="match status" value="1"/>
</dbReference>
<feature type="domain" description="Reverse transcriptase" evidence="1">
    <location>
        <begin position="475"/>
        <end position="633"/>
    </location>
</feature>
<evidence type="ECO:0000313" key="2">
    <source>
        <dbReference type="EMBL" id="GMM43757.1"/>
    </source>
</evidence>
<name>A0AAV5QXN4_PICKL</name>
<dbReference type="Gene3D" id="3.60.10.10">
    <property type="entry name" value="Endonuclease/exonuclease/phosphatase"/>
    <property type="match status" value="1"/>
</dbReference>
<proteinExistence type="predicted"/>
<evidence type="ECO:0000313" key="3">
    <source>
        <dbReference type="Proteomes" id="UP001378960"/>
    </source>
</evidence>
<protein>
    <recommendedName>
        <fullName evidence="1">Reverse transcriptase domain-containing protein</fullName>
    </recommendedName>
</protein>
<dbReference type="Proteomes" id="UP001378960">
    <property type="component" value="Unassembled WGS sequence"/>
</dbReference>
<dbReference type="InterPro" id="IPR036691">
    <property type="entry name" value="Endo/exonu/phosph_ase_sf"/>
</dbReference>
<reference evidence="2 3" key="1">
    <citation type="journal article" date="2023" name="Elife">
        <title>Identification of key yeast species and microbe-microbe interactions impacting larval growth of Drosophila in the wild.</title>
        <authorList>
            <person name="Mure A."/>
            <person name="Sugiura Y."/>
            <person name="Maeda R."/>
            <person name="Honda K."/>
            <person name="Sakurai N."/>
            <person name="Takahashi Y."/>
            <person name="Watada M."/>
            <person name="Katoh T."/>
            <person name="Gotoh A."/>
            <person name="Gotoh Y."/>
            <person name="Taniguchi I."/>
            <person name="Nakamura K."/>
            <person name="Hayashi T."/>
            <person name="Katayama T."/>
            <person name="Uemura T."/>
            <person name="Hattori Y."/>
        </authorList>
    </citation>
    <scope>NUCLEOTIDE SEQUENCE [LARGE SCALE GENOMIC DNA]</scope>
    <source>
        <strain evidence="2 3">PK-24</strain>
    </source>
</reference>
<evidence type="ECO:0000259" key="1">
    <source>
        <dbReference type="PROSITE" id="PS50878"/>
    </source>
</evidence>
<dbReference type="AlphaFoldDB" id="A0AAV5QXN4"/>
<dbReference type="Pfam" id="PF00078">
    <property type="entry name" value="RVT_1"/>
    <property type="match status" value="1"/>
</dbReference>
<dbReference type="SUPFAM" id="SSF56219">
    <property type="entry name" value="DNase I-like"/>
    <property type="match status" value="1"/>
</dbReference>
<dbReference type="PANTHER" id="PTHR19446">
    <property type="entry name" value="REVERSE TRANSCRIPTASES"/>
    <property type="match status" value="1"/>
</dbReference>
<dbReference type="InterPro" id="IPR000477">
    <property type="entry name" value="RT_dom"/>
</dbReference>
<dbReference type="GO" id="GO:0003824">
    <property type="term" value="F:catalytic activity"/>
    <property type="evidence" value="ECO:0007669"/>
    <property type="project" value="InterPro"/>
</dbReference>